<evidence type="ECO:0000313" key="3">
    <source>
        <dbReference type="Proteomes" id="UP000002549"/>
    </source>
</evidence>
<dbReference type="GeneID" id="2559560"/>
<dbReference type="KEGG" id="vg:2559560"/>
<dbReference type="Proteomes" id="UP000002549">
    <property type="component" value="Segment"/>
</dbReference>
<evidence type="ECO:0000256" key="1">
    <source>
        <dbReference type="SAM" id="MobiDB-lite"/>
    </source>
</evidence>
<keyword evidence="3" id="KW-1185">Reference proteome</keyword>
<reference evidence="2" key="1">
    <citation type="submission" date="2006-02" db="EMBL/GenBank/DDBJ databases">
        <title>Complete nucleotide sequence of BcepNazgul, a novel soil phage of Burkholderia cepacia genomovar VII.</title>
        <authorList>
            <person name="Summer E.J."/>
            <person name="Peek M.L."/>
            <person name="Haliburton J.R."/>
            <person name="Hall E."/>
            <person name="Heusinkveld K."/>
            <person name="Simser J."/>
            <person name="No E.G."/>
            <person name="Gonzalez C.F."/>
            <person name="Young R.F."/>
        </authorList>
    </citation>
    <scope>NUCLEOTIDE SEQUENCE [LARGE SCALE GENOMIC DNA]</scope>
</reference>
<sequence>MNTIIAAIGAAIVAILGAFGYSRIVKAKASADVAAAKQGQAEAQRDAADARTQTAEVRDAHAQSNAAAAQQGVEAAKERSDVEQQVSGADGATFDGLVQKWASPESGSPDAAGTKDRS</sequence>
<accession>Q6UYK4</accession>
<evidence type="ECO:0000313" key="2">
    <source>
        <dbReference type="EMBL" id="AAQ63337.1"/>
    </source>
</evidence>
<feature type="compositionally biased region" description="Low complexity" evidence="1">
    <location>
        <begin position="62"/>
        <end position="74"/>
    </location>
</feature>
<protein>
    <submittedName>
        <fullName evidence="2">Uncharacterized protein</fullName>
    </submittedName>
</protein>
<dbReference type="EMBL" id="AY357582">
    <property type="protein sequence ID" value="AAQ63337.1"/>
    <property type="molecule type" value="Genomic_DNA"/>
</dbReference>
<gene>
    <name evidence="2" type="ORF">Nazgul37</name>
</gene>
<name>Q6UYK4_9CAUD</name>
<dbReference type="RefSeq" id="NP_918970.1">
    <property type="nucleotide sequence ID" value="NC_005091.2"/>
</dbReference>
<proteinExistence type="predicted"/>
<organism evidence="2 3">
    <name type="scientific">Burkholderia phage BcepNazgul</name>
    <dbReference type="NCBI Taxonomy" id="242861"/>
    <lineage>
        <taxon>Viruses</taxon>
        <taxon>Duplodnaviria</taxon>
        <taxon>Heunggongvirae</taxon>
        <taxon>Uroviricota</taxon>
        <taxon>Caudoviricetes</taxon>
        <taxon>Casjensviridae</taxon>
        <taxon>Nazgulvirus</taxon>
        <taxon>Nazgulvirus bcepnazgul</taxon>
        <taxon>Burkholderia virus BcepNazgul</taxon>
    </lineage>
</organism>
<feature type="region of interest" description="Disordered" evidence="1">
    <location>
        <begin position="35"/>
        <end position="118"/>
    </location>
</feature>